<dbReference type="Proteomes" id="UP001304671">
    <property type="component" value="Unassembled WGS sequence"/>
</dbReference>
<keyword evidence="2" id="KW-1185">Reference proteome</keyword>
<evidence type="ECO:0000313" key="1">
    <source>
        <dbReference type="EMBL" id="MEA5257108.1"/>
    </source>
</evidence>
<dbReference type="RefSeq" id="WP_323247242.1">
    <property type="nucleotide sequence ID" value="NZ_JAYFUL010000005.1"/>
</dbReference>
<gene>
    <name evidence="1" type="ORF">VB264_04870</name>
</gene>
<dbReference type="EMBL" id="JAYFUL010000005">
    <property type="protein sequence ID" value="MEA5257108.1"/>
    <property type="molecule type" value="Genomic_DNA"/>
</dbReference>
<protein>
    <submittedName>
        <fullName evidence="1">Uncharacterized protein</fullName>
    </submittedName>
</protein>
<comment type="caution">
    <text evidence="1">The sequence shown here is derived from an EMBL/GenBank/DDBJ whole genome shotgun (WGS) entry which is preliminary data.</text>
</comment>
<organism evidence="1 2">
    <name type="scientific">Arcicella aquatica</name>
    <dbReference type="NCBI Taxonomy" id="217141"/>
    <lineage>
        <taxon>Bacteria</taxon>
        <taxon>Pseudomonadati</taxon>
        <taxon>Bacteroidota</taxon>
        <taxon>Cytophagia</taxon>
        <taxon>Cytophagales</taxon>
        <taxon>Flectobacillaceae</taxon>
        <taxon>Arcicella</taxon>
    </lineage>
</organism>
<proteinExistence type="predicted"/>
<sequence>MENIYRKYYFLSQNQLKTIFEKGKQPITSDLVGWEFMGVNIGVLTKILGIRKFFKVFTTHVEGDAIIGYNLKAQQNGLDEPHLKALMTNNTDGYYHVSEDGSSKTLLINYGHHQANSRFSPVRLLRDYLVEVEPDIYLGKAYLKVFSFFVPLTYFVLRKYQKRLD</sequence>
<evidence type="ECO:0000313" key="2">
    <source>
        <dbReference type="Proteomes" id="UP001304671"/>
    </source>
</evidence>
<name>A0ABU5QJ85_9BACT</name>
<reference evidence="1 2" key="1">
    <citation type="submission" date="2023-12" db="EMBL/GenBank/DDBJ databases">
        <title>Novel species of the genus Arcicella isolated from rivers.</title>
        <authorList>
            <person name="Lu H."/>
        </authorList>
    </citation>
    <scope>NUCLEOTIDE SEQUENCE [LARGE SCALE GENOMIC DNA]</scope>
    <source>
        <strain evidence="1 2">LMG 21963</strain>
    </source>
</reference>
<accession>A0ABU5QJ85</accession>